<feature type="transmembrane region" description="Helical" evidence="1">
    <location>
        <begin position="34"/>
        <end position="52"/>
    </location>
</feature>
<dbReference type="GeneID" id="115629728"/>
<evidence type="ECO:0000256" key="1">
    <source>
        <dbReference type="SAM" id="Phobius"/>
    </source>
</evidence>
<evidence type="ECO:0000313" key="2">
    <source>
        <dbReference type="Proteomes" id="UP000504634"/>
    </source>
</evidence>
<dbReference type="Proteomes" id="UP000504634">
    <property type="component" value="Unplaced"/>
</dbReference>
<sequence>MALFEMKWLRRLVRRNTNPIPEHRAELWKRRLSIGYAILAWQAFGFVCYMVYTGRNDWAKHHGLKTDEELALSPAQQFAKHLRVEGSGKIIRFSGFNKVDEVPFDASEVKRVNE</sequence>
<dbReference type="OrthoDB" id="6354412at2759"/>
<proteinExistence type="predicted"/>
<keyword evidence="2" id="KW-1185">Reference proteome</keyword>
<gene>
    <name evidence="3" type="primary">LOC115629728</name>
</gene>
<keyword evidence="1" id="KW-0812">Transmembrane</keyword>
<dbReference type="RefSeq" id="XP_030382121.1">
    <property type="nucleotide sequence ID" value="XM_030526261.1"/>
</dbReference>
<name>A0A6J2U081_DROLE</name>
<protein>
    <submittedName>
        <fullName evidence="3">Uncharacterized protein LOC115629728</fullName>
    </submittedName>
</protein>
<keyword evidence="1" id="KW-1133">Transmembrane helix</keyword>
<reference evidence="3" key="1">
    <citation type="submission" date="2025-08" db="UniProtKB">
        <authorList>
            <consortium name="RefSeq"/>
        </authorList>
    </citation>
    <scope>IDENTIFICATION</scope>
    <source>
        <strain evidence="3">11010-0011.00</strain>
        <tissue evidence="3">Whole body</tissue>
    </source>
</reference>
<accession>A0A6J2U081</accession>
<keyword evidence="1" id="KW-0472">Membrane</keyword>
<organism evidence="2 3">
    <name type="scientific">Drosophila lebanonensis</name>
    <name type="common">Fruit fly</name>
    <name type="synonym">Scaptodrosophila lebanonensis</name>
    <dbReference type="NCBI Taxonomy" id="7225"/>
    <lineage>
        <taxon>Eukaryota</taxon>
        <taxon>Metazoa</taxon>
        <taxon>Ecdysozoa</taxon>
        <taxon>Arthropoda</taxon>
        <taxon>Hexapoda</taxon>
        <taxon>Insecta</taxon>
        <taxon>Pterygota</taxon>
        <taxon>Neoptera</taxon>
        <taxon>Endopterygota</taxon>
        <taxon>Diptera</taxon>
        <taxon>Brachycera</taxon>
        <taxon>Muscomorpha</taxon>
        <taxon>Ephydroidea</taxon>
        <taxon>Drosophilidae</taxon>
        <taxon>Scaptodrosophila</taxon>
    </lineage>
</organism>
<dbReference type="AlphaFoldDB" id="A0A6J2U081"/>
<evidence type="ECO:0000313" key="3">
    <source>
        <dbReference type="RefSeq" id="XP_030382121.1"/>
    </source>
</evidence>